<dbReference type="Pfam" id="PF23334">
    <property type="entry name" value="VWC2L_2nd"/>
    <property type="match status" value="1"/>
</dbReference>
<dbReference type="PANTHER" id="PTHR46698:SF4">
    <property type="entry name" value="CROSSVEINLESS 2"/>
    <property type="match status" value="1"/>
</dbReference>
<evidence type="ECO:0000256" key="3">
    <source>
        <dbReference type="ARBA" id="ARBA00022729"/>
    </source>
</evidence>
<dbReference type="GO" id="GO:0005576">
    <property type="term" value="C:extracellular region"/>
    <property type="evidence" value="ECO:0007669"/>
    <property type="project" value="UniProtKB-SubCell"/>
</dbReference>
<dbReference type="Proteomes" id="UP000694380">
    <property type="component" value="Unplaced"/>
</dbReference>
<reference evidence="6" key="1">
    <citation type="submission" date="2025-08" db="UniProtKB">
        <authorList>
            <consortium name="Ensembl"/>
        </authorList>
    </citation>
    <scope>IDENTIFICATION</scope>
</reference>
<name>A0A8C3HXP3_CHRPI</name>
<dbReference type="Gene3D" id="6.20.200.20">
    <property type="match status" value="2"/>
</dbReference>
<accession>A0A8C3HXP3</accession>
<proteinExistence type="predicted"/>
<dbReference type="SUPFAM" id="SSF57603">
    <property type="entry name" value="FnI-like domain"/>
    <property type="match status" value="2"/>
</dbReference>
<dbReference type="GeneTree" id="ENSGT00940000161089"/>
<feature type="region of interest" description="Disordered" evidence="4">
    <location>
        <begin position="375"/>
        <end position="422"/>
    </location>
</feature>
<evidence type="ECO:0000256" key="4">
    <source>
        <dbReference type="SAM" id="MobiDB-lite"/>
    </source>
</evidence>
<dbReference type="AlphaFoldDB" id="A0A8C3HXP3"/>
<evidence type="ECO:0000313" key="6">
    <source>
        <dbReference type="Ensembl" id="ENSCPBP00000024973.1"/>
    </source>
</evidence>
<dbReference type="SMART" id="SM00214">
    <property type="entry name" value="VWC"/>
    <property type="match status" value="3"/>
</dbReference>
<sequence length="422" mass="44570">MDIEPSRRTPQLSAGACSLGSEVQAPVGWTVAAHSIDGPGLAVQGSRPGRVCREFLSSASLLQADGSVSCKRTDCLETCPHPIQIPGQCCPDCSAGCTYMGRIFYNNETFPSALDPCLSCICLLGSVACSPVECIIFCMYPFHPEGECCPVCYDCNYEGRKVVNGQIFVPEGEPCIHCICQLGEVSCERRPCARSCTEPSVLPAACCPACQDAPVPLEGSPVLVHADDAKAGKSPSRNPRENSMDQPRASDCRLCPSSLAPASPSPELLAGRNMPRWDAGSVNTAEPPLAGPPPAGPGSLGSRMAPSGPSLRPTILKETSGPVTAVSSPDQLPAGPRTAPGPPSPVPAWSLLLRSIPRSHQREWSPPRVRRALLASQLRSAPRRGDGERPARRSSMRKRRKLAGEMSLIERGGGGKGGITLF</sequence>
<evidence type="ECO:0000256" key="1">
    <source>
        <dbReference type="ARBA" id="ARBA00004613"/>
    </source>
</evidence>
<keyword evidence="2" id="KW-0964">Secreted</keyword>
<feature type="compositionally biased region" description="Gly residues" evidence="4">
    <location>
        <begin position="411"/>
        <end position="422"/>
    </location>
</feature>
<feature type="compositionally biased region" description="Low complexity" evidence="4">
    <location>
        <begin position="254"/>
        <end position="270"/>
    </location>
</feature>
<feature type="compositionally biased region" description="Basic and acidic residues" evidence="4">
    <location>
        <begin position="238"/>
        <end position="251"/>
    </location>
</feature>
<evidence type="ECO:0000259" key="5">
    <source>
        <dbReference type="PROSITE" id="PS50184"/>
    </source>
</evidence>
<dbReference type="PROSITE" id="PS50184">
    <property type="entry name" value="VWFC_2"/>
    <property type="match status" value="2"/>
</dbReference>
<dbReference type="Ensembl" id="ENSCPBT00000029418.1">
    <property type="protein sequence ID" value="ENSCPBP00000024973.1"/>
    <property type="gene ID" value="ENSCPBG00000017758.1"/>
</dbReference>
<dbReference type="InterPro" id="IPR001007">
    <property type="entry name" value="VWF_dom"/>
</dbReference>
<keyword evidence="7" id="KW-1185">Reference proteome</keyword>
<organism evidence="6 7">
    <name type="scientific">Chrysemys picta bellii</name>
    <name type="common">Western painted turtle</name>
    <name type="synonym">Emys bellii</name>
    <dbReference type="NCBI Taxonomy" id="8478"/>
    <lineage>
        <taxon>Eukaryota</taxon>
        <taxon>Metazoa</taxon>
        <taxon>Chordata</taxon>
        <taxon>Craniata</taxon>
        <taxon>Vertebrata</taxon>
        <taxon>Euteleostomi</taxon>
        <taxon>Archelosauria</taxon>
        <taxon>Testudinata</taxon>
        <taxon>Testudines</taxon>
        <taxon>Cryptodira</taxon>
        <taxon>Durocryptodira</taxon>
        <taxon>Testudinoidea</taxon>
        <taxon>Emydidae</taxon>
        <taxon>Chrysemys</taxon>
    </lineage>
</organism>
<dbReference type="PROSITE" id="PS01208">
    <property type="entry name" value="VWFC_1"/>
    <property type="match status" value="2"/>
</dbReference>
<comment type="subcellular location">
    <subcellularLocation>
        <location evidence="1">Secreted</location>
    </subcellularLocation>
</comment>
<dbReference type="PANTHER" id="PTHR46698">
    <property type="entry name" value="CROSSVEINLESS 2"/>
    <property type="match status" value="1"/>
</dbReference>
<keyword evidence="3" id="KW-0732">Signal</keyword>
<dbReference type="InterPro" id="IPR052424">
    <property type="entry name" value="Kielin_Chordin-BMP_Reg"/>
</dbReference>
<protein>
    <recommendedName>
        <fullName evidence="5">VWFC domain-containing protein</fullName>
    </recommendedName>
</protein>
<feature type="domain" description="VWFC" evidence="5">
    <location>
        <begin position="95"/>
        <end position="153"/>
    </location>
</feature>
<feature type="domain" description="VWFC" evidence="5">
    <location>
        <begin position="155"/>
        <end position="211"/>
    </location>
</feature>
<feature type="region of interest" description="Disordered" evidence="4">
    <location>
        <begin position="229"/>
        <end position="346"/>
    </location>
</feature>
<evidence type="ECO:0000313" key="7">
    <source>
        <dbReference type="Proteomes" id="UP000694380"/>
    </source>
</evidence>
<reference evidence="6" key="2">
    <citation type="submission" date="2025-09" db="UniProtKB">
        <authorList>
            <consortium name="Ensembl"/>
        </authorList>
    </citation>
    <scope>IDENTIFICATION</scope>
</reference>
<feature type="compositionally biased region" description="Basic residues" evidence="4">
    <location>
        <begin position="392"/>
        <end position="401"/>
    </location>
</feature>
<evidence type="ECO:0000256" key="2">
    <source>
        <dbReference type="ARBA" id="ARBA00022525"/>
    </source>
</evidence>
<feature type="compositionally biased region" description="Polar residues" evidence="4">
    <location>
        <begin position="321"/>
        <end position="330"/>
    </location>
</feature>